<dbReference type="InterPro" id="IPR036278">
    <property type="entry name" value="Sialidase_sf"/>
</dbReference>
<evidence type="ECO:0008006" key="2">
    <source>
        <dbReference type="Google" id="ProtNLM"/>
    </source>
</evidence>
<dbReference type="SUPFAM" id="SSF50939">
    <property type="entry name" value="Sialidases"/>
    <property type="match status" value="1"/>
</dbReference>
<dbReference type="AlphaFoldDB" id="A0A382YYP4"/>
<evidence type="ECO:0000313" key="1">
    <source>
        <dbReference type="EMBL" id="SVD88313.1"/>
    </source>
</evidence>
<sequence>AVVSSIAISKSENGGRTWNEPVSSFRSGISKNLSPGPNGQLQGDIAISFLDKPWLGIGPSKEDPSIDAIYVTMTEFTERFPIIFPFGGNFPFFGVPVLETAIKVVSSADGGETWSESTTPSPVVRRVFASGGSSEEDINGEGVSKKLQAAPSNAIGTQRVLQGSQPAVGPDGSVYVTWLDSTDDDSMEGLAENYIARSDDGGKTFGMPVRTSVFNEPGFLPRNSFFRYWGSAFPQIAVGPNDEVYIVYTAKPPDDPTDDG</sequence>
<gene>
    <name evidence="1" type="ORF">METZ01_LOCUS441167</name>
</gene>
<organism evidence="1">
    <name type="scientific">marine metagenome</name>
    <dbReference type="NCBI Taxonomy" id="408172"/>
    <lineage>
        <taxon>unclassified sequences</taxon>
        <taxon>metagenomes</taxon>
        <taxon>ecological metagenomes</taxon>
    </lineage>
</organism>
<dbReference type="EMBL" id="UINC01179571">
    <property type="protein sequence ID" value="SVD88313.1"/>
    <property type="molecule type" value="Genomic_DNA"/>
</dbReference>
<reference evidence="1" key="1">
    <citation type="submission" date="2018-05" db="EMBL/GenBank/DDBJ databases">
        <authorList>
            <person name="Lanie J.A."/>
            <person name="Ng W.-L."/>
            <person name="Kazmierczak K.M."/>
            <person name="Andrzejewski T.M."/>
            <person name="Davidsen T.M."/>
            <person name="Wayne K.J."/>
            <person name="Tettelin H."/>
            <person name="Glass J.I."/>
            <person name="Rusch D."/>
            <person name="Podicherti R."/>
            <person name="Tsui H.-C.T."/>
            <person name="Winkler M.E."/>
        </authorList>
    </citation>
    <scope>NUCLEOTIDE SEQUENCE</scope>
</reference>
<protein>
    <recommendedName>
        <fullName evidence="2">Sialidase domain-containing protein</fullName>
    </recommendedName>
</protein>
<proteinExistence type="predicted"/>
<accession>A0A382YYP4</accession>
<name>A0A382YYP4_9ZZZZ</name>
<feature type="non-terminal residue" evidence="1">
    <location>
        <position position="1"/>
    </location>
</feature>
<feature type="non-terminal residue" evidence="1">
    <location>
        <position position="260"/>
    </location>
</feature>